<evidence type="ECO:0000256" key="3">
    <source>
        <dbReference type="SAM" id="MobiDB-lite"/>
    </source>
</evidence>
<reference evidence="5 6" key="1">
    <citation type="journal article" date="2019" name="Microorganisms">
        <title>Genome Insights into the Novel Species Microvirga brassicacearum, a Rapeseed Endophyte with Biotechnological Potential.</title>
        <authorList>
            <person name="Jimenez-Gomez A."/>
            <person name="Saati-Santamaria Z."/>
            <person name="Igual J.M."/>
            <person name="Rivas R."/>
            <person name="Mateos P.F."/>
            <person name="Garcia-Fraile P."/>
        </authorList>
    </citation>
    <scope>NUCLEOTIDE SEQUENCE [LARGE SCALE GENOMIC DNA]</scope>
    <source>
        <strain evidence="5 6">CDVBN77</strain>
    </source>
</reference>
<feature type="compositionally biased region" description="Low complexity" evidence="3">
    <location>
        <begin position="812"/>
        <end position="835"/>
    </location>
</feature>
<feature type="region of interest" description="Disordered" evidence="3">
    <location>
        <begin position="988"/>
        <end position="1079"/>
    </location>
</feature>
<keyword evidence="6" id="KW-1185">Reference proteome</keyword>
<feature type="compositionally biased region" description="Basic and acidic residues" evidence="3">
    <location>
        <begin position="791"/>
        <end position="801"/>
    </location>
</feature>
<dbReference type="InterPro" id="IPR005053">
    <property type="entry name" value="MobA_MobL"/>
</dbReference>
<name>A0A5N3PDY9_9HYPH</name>
<dbReference type="Proteomes" id="UP000325684">
    <property type="component" value="Unassembled WGS sequence"/>
</dbReference>
<comment type="similarity">
    <text evidence="1">Belongs to the MobA/MobL family.</text>
</comment>
<dbReference type="Pfam" id="PF03389">
    <property type="entry name" value="MobA_MobL"/>
    <property type="match status" value="1"/>
</dbReference>
<feature type="compositionally biased region" description="Low complexity" evidence="3">
    <location>
        <begin position="844"/>
        <end position="867"/>
    </location>
</feature>
<feature type="domain" description="MobA/MobL protein" evidence="4">
    <location>
        <begin position="322"/>
        <end position="487"/>
    </location>
</feature>
<dbReference type="EMBL" id="VCMV01000012">
    <property type="protein sequence ID" value="KAB0267855.1"/>
    <property type="molecule type" value="Genomic_DNA"/>
</dbReference>
<dbReference type="OrthoDB" id="1826980at2"/>
<gene>
    <name evidence="5" type="ORF">FEZ63_07535</name>
</gene>
<proteinExistence type="inferred from homology"/>
<dbReference type="Gene3D" id="3.30.930.30">
    <property type="match status" value="1"/>
</dbReference>
<feature type="compositionally biased region" description="Basic and acidic residues" evidence="3">
    <location>
        <begin position="1026"/>
        <end position="1039"/>
    </location>
</feature>
<feature type="region of interest" description="Disordered" evidence="3">
    <location>
        <begin position="735"/>
        <end position="971"/>
    </location>
</feature>
<keyword evidence="2" id="KW-0184">Conjugation</keyword>
<organism evidence="5 6">
    <name type="scientific">Microvirga brassicacearum</name>
    <dbReference type="NCBI Taxonomy" id="2580413"/>
    <lineage>
        <taxon>Bacteria</taxon>
        <taxon>Pseudomonadati</taxon>
        <taxon>Pseudomonadota</taxon>
        <taxon>Alphaproteobacteria</taxon>
        <taxon>Hyphomicrobiales</taxon>
        <taxon>Methylobacteriaceae</taxon>
        <taxon>Microvirga</taxon>
    </lineage>
</organism>
<dbReference type="AlphaFoldDB" id="A0A5N3PDY9"/>
<protein>
    <recommendedName>
        <fullName evidence="4">MobA/MobL protein domain-containing protein</fullName>
    </recommendedName>
</protein>
<evidence type="ECO:0000313" key="5">
    <source>
        <dbReference type="EMBL" id="KAB0267855.1"/>
    </source>
</evidence>
<sequence>MAARVTAAHIALNSLEHLSRSISRATTQNPKLSFKSLAPNPRSYTLGGLGVSSSGISLPASNGSGANVRLALKSSIGSIYSNMIHQAVASGYHNPSVRFGDLTKTSSRPKSADGATSFHFSHSFQSKTSPIQQLIREFHGGRKYSNSKATDHLLYIEREGVAEKLKKSKNPFEEMEQATANRSSNDQQDYLERLGAVERVRLKNLSDGEIGALEYASFGTIGETLQERHHFWNEVEKLEQDPRGDKITLPLREHPRWWDLVLSNIELAPQSLRSKLADKKAGDPAEDIVLTMVPTKKAFEIYKWASNLNSEIPIDIEPGRGGRVQTRIIAELPFELEAEDRIRIVRNFTDKLTENDLPFWAVIHAPDKNNDKRNFHVHIVYYDRPCAKMKDPTAPNGAQVWDFAIREETIYKNYTRRVTNPYAQNKSREASGKDWISKLRAHWEQVSNKVMEDVGLEKRYDRRTYKEMGIQIDPLKHIPSKTFNKERKGELTDEGVVLARRQWDNVRDEMIRVSAKRTLALESKVTKKAAKAQALLLKGNPHKEVASKEIKRIRELATGYAKRVARAELLQDLTRVVVDRTTSRAKLIVYDAMTEQGKKKRGRPRKNPVANATNGATLPLGEEAIEASEFVSIVLKSALTLDGQWGAEVRKVQHHLYTLMDRMDHFIKNPKQHPLDPRQPGYVDLKLYDFDPEEVKKLKEERMERVQASLNVYIDKAKPEIIKAVELKMKELEKENRAAGKQEPSGESIPSPSPSVIAPVGVQMDSSVPASSTPVEKPAEAKVQAPPAPERGTRARFRFEPFPKPAPRVRDPAFAPTKPAPASKPSTAAAAPSFAGRPATTLGPTTTNARPLPATPPAAAAAPNQPAKSVVAAQPSVAPGSVKQPVPSAPRPNQPTEKPAVVPAPSKPTTEPSPGGNQNAKASSPVAPVSKPVTNEKVVLEQKPISKPGSTGSGKPAVKEPEAKPSVTINALPIYPITVIPTVVVTRREETKKAPSTEKGYVRIDPPSVANSKPEGLTISTAIRIDATEKKNESEKDGAKPGLASPTPAANVGQPSLPGMKKPEKRKKGPRRDSGGPEL</sequence>
<evidence type="ECO:0000256" key="1">
    <source>
        <dbReference type="ARBA" id="ARBA00010873"/>
    </source>
</evidence>
<comment type="caution">
    <text evidence="5">The sequence shown here is derived from an EMBL/GenBank/DDBJ whole genome shotgun (WGS) entry which is preliminary data.</text>
</comment>
<feature type="compositionally biased region" description="Polar residues" evidence="3">
    <location>
        <begin position="907"/>
        <end position="922"/>
    </location>
</feature>
<evidence type="ECO:0000313" key="6">
    <source>
        <dbReference type="Proteomes" id="UP000325684"/>
    </source>
</evidence>
<accession>A0A5N3PDY9</accession>
<evidence type="ECO:0000256" key="2">
    <source>
        <dbReference type="ARBA" id="ARBA00022971"/>
    </source>
</evidence>
<feature type="compositionally biased region" description="Basic and acidic residues" evidence="3">
    <location>
        <begin position="988"/>
        <end position="1002"/>
    </location>
</feature>
<feature type="compositionally biased region" description="Polar residues" evidence="3">
    <location>
        <begin position="764"/>
        <end position="774"/>
    </location>
</feature>
<evidence type="ECO:0000259" key="4">
    <source>
        <dbReference type="Pfam" id="PF03389"/>
    </source>
</evidence>
<feature type="compositionally biased region" description="Low complexity" evidence="3">
    <location>
        <begin position="743"/>
        <end position="761"/>
    </location>
</feature>